<dbReference type="PANTHER" id="PTHR30055">
    <property type="entry name" value="HTH-TYPE TRANSCRIPTIONAL REGULATOR RUTR"/>
    <property type="match status" value="1"/>
</dbReference>
<dbReference type="EMBL" id="FNTI01000001">
    <property type="protein sequence ID" value="SEC14287.1"/>
    <property type="molecule type" value="Genomic_DNA"/>
</dbReference>
<dbReference type="PROSITE" id="PS50977">
    <property type="entry name" value="HTH_TETR_2"/>
    <property type="match status" value="1"/>
</dbReference>
<dbReference type="InterPro" id="IPR009057">
    <property type="entry name" value="Homeodomain-like_sf"/>
</dbReference>
<dbReference type="OrthoDB" id="7252896at2"/>
<evidence type="ECO:0000256" key="5">
    <source>
        <dbReference type="SAM" id="MobiDB-lite"/>
    </source>
</evidence>
<feature type="domain" description="HTH tetR-type" evidence="6">
    <location>
        <begin position="11"/>
        <end position="71"/>
    </location>
</feature>
<evidence type="ECO:0000256" key="3">
    <source>
        <dbReference type="ARBA" id="ARBA00023163"/>
    </source>
</evidence>
<dbReference type="AlphaFoldDB" id="A0A1M7LF24"/>
<evidence type="ECO:0000256" key="1">
    <source>
        <dbReference type="ARBA" id="ARBA00023015"/>
    </source>
</evidence>
<organism evidence="7 8">
    <name type="scientific">Bradyrhizobium lablabi</name>
    <dbReference type="NCBI Taxonomy" id="722472"/>
    <lineage>
        <taxon>Bacteria</taxon>
        <taxon>Pseudomonadati</taxon>
        <taxon>Pseudomonadota</taxon>
        <taxon>Alphaproteobacteria</taxon>
        <taxon>Hyphomicrobiales</taxon>
        <taxon>Nitrobacteraceae</taxon>
        <taxon>Bradyrhizobium</taxon>
    </lineage>
</organism>
<evidence type="ECO:0000259" key="6">
    <source>
        <dbReference type="PROSITE" id="PS50977"/>
    </source>
</evidence>
<evidence type="ECO:0000256" key="4">
    <source>
        <dbReference type="PROSITE-ProRule" id="PRU00335"/>
    </source>
</evidence>
<dbReference type="Proteomes" id="UP000183208">
    <property type="component" value="Unassembled WGS sequence"/>
</dbReference>
<feature type="DNA-binding region" description="H-T-H motif" evidence="4">
    <location>
        <begin position="34"/>
        <end position="53"/>
    </location>
</feature>
<keyword evidence="3" id="KW-0804">Transcription</keyword>
<keyword evidence="2 4" id="KW-0238">DNA-binding</keyword>
<dbReference type="GO" id="GO:0000976">
    <property type="term" value="F:transcription cis-regulatory region binding"/>
    <property type="evidence" value="ECO:0007669"/>
    <property type="project" value="TreeGrafter"/>
</dbReference>
<gene>
    <name evidence="7" type="ORF">SAMN05444171_0749</name>
</gene>
<accession>A0A1M7LF24</accession>
<evidence type="ECO:0000313" key="7">
    <source>
        <dbReference type="EMBL" id="SEC14287.1"/>
    </source>
</evidence>
<sequence length="220" mass="23320">MPRLNREESQARTRELLIAAARSEIVKKGFALASVRDIADAAGFSQGAFYSNFPDKEAILLELVQQHQTEERARIEAALKGAEGDAASAMAGIEKWSTTVNADPGFAVLAIELQLQALRSPGFAATYNELNRTHRRALGAFVTALFGLFGKAVPGEPAEIAASFIALGRGLALLSADVEARRSGQIIMTFLKALIASAPSAAPSSTPKPASRTKSPTKRA</sequence>
<protein>
    <submittedName>
        <fullName evidence="7">Transcriptional regulator, TetR family</fullName>
    </submittedName>
</protein>
<dbReference type="PRINTS" id="PR00455">
    <property type="entry name" value="HTHTETR"/>
</dbReference>
<dbReference type="PANTHER" id="PTHR30055:SF234">
    <property type="entry name" value="HTH-TYPE TRANSCRIPTIONAL REGULATOR BETI"/>
    <property type="match status" value="1"/>
</dbReference>
<name>A0A1M7LF24_9BRAD</name>
<dbReference type="Gene3D" id="1.10.357.10">
    <property type="entry name" value="Tetracycline Repressor, domain 2"/>
    <property type="match status" value="1"/>
</dbReference>
<dbReference type="RefSeq" id="WP_074815710.1">
    <property type="nucleotide sequence ID" value="NZ_FNTI01000001.1"/>
</dbReference>
<dbReference type="InterPro" id="IPR001647">
    <property type="entry name" value="HTH_TetR"/>
</dbReference>
<dbReference type="GO" id="GO:0003700">
    <property type="term" value="F:DNA-binding transcription factor activity"/>
    <property type="evidence" value="ECO:0007669"/>
    <property type="project" value="TreeGrafter"/>
</dbReference>
<evidence type="ECO:0000256" key="2">
    <source>
        <dbReference type="ARBA" id="ARBA00023125"/>
    </source>
</evidence>
<feature type="compositionally biased region" description="Low complexity" evidence="5">
    <location>
        <begin position="199"/>
        <end position="214"/>
    </location>
</feature>
<keyword evidence="1" id="KW-0805">Transcription regulation</keyword>
<reference evidence="7 8" key="1">
    <citation type="submission" date="2016-10" db="EMBL/GenBank/DDBJ databases">
        <authorList>
            <person name="de Groot N.N."/>
        </authorList>
    </citation>
    <scope>NUCLEOTIDE SEQUENCE [LARGE SCALE GENOMIC DNA]</scope>
    <source>
        <strain evidence="7 8">GAS522</strain>
    </source>
</reference>
<proteinExistence type="predicted"/>
<evidence type="ECO:0000313" key="8">
    <source>
        <dbReference type="Proteomes" id="UP000183208"/>
    </source>
</evidence>
<dbReference type="SUPFAM" id="SSF46689">
    <property type="entry name" value="Homeodomain-like"/>
    <property type="match status" value="1"/>
</dbReference>
<dbReference type="InterPro" id="IPR050109">
    <property type="entry name" value="HTH-type_TetR-like_transc_reg"/>
</dbReference>
<dbReference type="Pfam" id="PF00440">
    <property type="entry name" value="TetR_N"/>
    <property type="match status" value="1"/>
</dbReference>
<feature type="region of interest" description="Disordered" evidence="5">
    <location>
        <begin position="199"/>
        <end position="220"/>
    </location>
</feature>